<feature type="compositionally biased region" description="Basic residues" evidence="14">
    <location>
        <begin position="612"/>
        <end position="631"/>
    </location>
</feature>
<feature type="compositionally biased region" description="Low complexity" evidence="14">
    <location>
        <begin position="399"/>
        <end position="436"/>
    </location>
</feature>
<feature type="region of interest" description="Disordered" evidence="14">
    <location>
        <begin position="1706"/>
        <end position="1813"/>
    </location>
</feature>
<dbReference type="SMART" id="SM00570">
    <property type="entry name" value="AWS"/>
    <property type="match status" value="1"/>
</dbReference>
<organism evidence="20 21">
    <name type="scientific">Labeo rohita</name>
    <name type="common">Indian major carp</name>
    <name type="synonym">Cyprinus rohita</name>
    <dbReference type="NCBI Taxonomy" id="84645"/>
    <lineage>
        <taxon>Eukaryota</taxon>
        <taxon>Metazoa</taxon>
        <taxon>Chordata</taxon>
        <taxon>Craniata</taxon>
        <taxon>Vertebrata</taxon>
        <taxon>Euteleostomi</taxon>
        <taxon>Actinopterygii</taxon>
        <taxon>Neopterygii</taxon>
        <taxon>Teleostei</taxon>
        <taxon>Ostariophysi</taxon>
        <taxon>Cypriniformes</taxon>
        <taxon>Cyprinidae</taxon>
        <taxon>Labeoninae</taxon>
        <taxon>Labeonini</taxon>
        <taxon>Labeo</taxon>
    </lineage>
</organism>
<name>A0ABQ8LQX6_LABRO</name>
<dbReference type="InterPro" id="IPR019786">
    <property type="entry name" value="Zinc_finger_PHD-type_CS"/>
</dbReference>
<keyword evidence="21" id="KW-1185">Reference proteome</keyword>
<dbReference type="Gene3D" id="1.20.920.10">
    <property type="entry name" value="Bromodomain-like"/>
    <property type="match status" value="1"/>
</dbReference>
<dbReference type="InterPro" id="IPR043319">
    <property type="entry name" value="PHD_ASH1L"/>
</dbReference>
<feature type="region of interest" description="Disordered" evidence="14">
    <location>
        <begin position="1441"/>
        <end position="1667"/>
    </location>
</feature>
<feature type="compositionally biased region" description="Low complexity" evidence="14">
    <location>
        <begin position="322"/>
        <end position="332"/>
    </location>
</feature>
<feature type="compositionally biased region" description="Acidic residues" evidence="14">
    <location>
        <begin position="2864"/>
        <end position="2876"/>
    </location>
</feature>
<feature type="region of interest" description="Disordered" evidence="14">
    <location>
        <begin position="308"/>
        <end position="782"/>
    </location>
</feature>
<feature type="compositionally biased region" description="Gly residues" evidence="14">
    <location>
        <begin position="2243"/>
        <end position="2254"/>
    </location>
</feature>
<feature type="region of interest" description="Disordered" evidence="14">
    <location>
        <begin position="1355"/>
        <end position="1387"/>
    </location>
</feature>
<dbReference type="CDD" id="cd04717">
    <property type="entry name" value="BAH_polybromo"/>
    <property type="match status" value="1"/>
</dbReference>
<evidence type="ECO:0000259" key="19">
    <source>
        <dbReference type="PROSITE" id="PS51215"/>
    </source>
</evidence>
<sequence length="3032" mass="334679">MDQRTQGGPSTPPPLPANAPPAEREKEGVGGKKDDEEEKKKREKPRDGAQSETSGAESGTSDQQQQQQQQPAQFSVKETSYSEGNVKLKIGLQAKRMKKPPKILENYVCRPAFRATVRHSGGRGGGRVNRGAGANDASSNTSSPSRGKEAEKSASVSRGASLSSTAPAAASPSPSLPPPVSTSPVTPVNGSAPAKRAPPKLACKSEGKADVKSVASSERPLNLHRPLTESKSSSSGKKNHAPQTNSAPAPSPPTIPPAATSQQDSKTDGSLKTPQYNFPEGQKEQERGISAWGTPTVTAKLAQLIATCPPSKCPKPKARKVSPAPAHSSSPPLISNLQRPERAMANRNTYSRAVHLAPPPPVSRPPGRPYGSKNKESILEKFSGTSRKEESDGLSKGVTSSNSSTTTTTTSTALSQNSSRLTTTSTNDSTDNSTTSGMKSQSRLGLCPSHSSSTASLSSPPSSSSSSSSLERIGSTGCHMGLPGSLTSRPRASPSRLEEFTEKDKERERDKDMDSPRDLSKGSTPAMPGKQDAKERCSLSAPRSERGKSSSPVKRSPNQESRVSGVPSPAESTKCTISPSYPSGASRSPPPLCDDTGALSPASPAEQDSKPLKKRRGRRPRWTKAVSRTHKTLHEAASNHQKPMPSGLSSSSPTRQPVERTPSANRMSPVDSEFFDSSPKKRGRPKSKMPRLDAPARGRTPNKLAPSKVYSSLLKSKEEQDPPVLHPEVDFHPPKPMQRKRGRPKRSPPNLPQETQPPTLAPESGDTSVGEKPFRSKGNGQLIMKTIIGKINKMKTVKRKRFLSQILLGPKPGTEQESSRSSGAPGAAAATKPQSLSSLAATFGGKLGPQINVSKKGTIYMGKRRGRKPKTSANPSPGAPTPPPEPFLSPNTSSPHHHHQSQALQNQQHQLPPSEVFPSPSLSQSSGGQSPISDASFVEPGSVHFSSHPHCSHSHQGHHSFSFPPPTFSAPSARTVASSSSSTANPSQKKSSCRGYHHHHHHYRQHYHYRKFSPPRPLLPTSPAPLSELKEATPSPVSESHSEETVPSDSGIGTDNNSTSDRGEKAGSASGLAGVGVSQGMASGLLMPGVIGPAMGAGMGLSSRGRRRHSSSVLLERPSPTPSPLGARASPDTRRPHPAAPSPALVGHKEKHKHKCKRRGHGCPSYDKLKRQKRKRKKKYLQLRSRRQDPDFLADLDEICVQLSDIRIGHRTPTLRLGSSLGLGAGAPGPGRGSTLGSARASSSLGGGTNPPPHHYLHRDLLPTIFRINFSGYYSPHPAYPCDSLHYVRKPDLKKKRGRPPKLRDSISEVPFVPGLGFPLSSGGFYHPSYGVPYSSAPLGLGYYRGYTPASALYPHPHHQAPHSGPSHHVHSPSFPPPPPPSYVHHHHPSHLLLNPSKFHKKKHKLLRQEYLGGGRSSVLYPAMSSELSFGWHHKHKHRHKHRDRCGEEEGDDVGGVVGSIGGRSGGGEGLGVGRGERGSVESLQRCRFGRDGSADSSANKQAASANSPSSSSSSSAERYKRKEASMSCLGPSRLSLGSASRGHHPVDSWFRMGSSETDYSKLSRNQSLSGSGPFSEGHMQNTAECSESDEEDAASPIEEAETSHHTNLFTSALSRTSLKGSRSKKGGASESPSLSRLDRTVRRDRSTSAERREIGNVSGTQNRIGQSIVPEVSEGPHHRHHHHHHPPLSLSHSASCLSHCTLDPPGSAAALRPSSRQASPSTCSSQPACCRDSPPSHHSHRPPPKNNLHHVNKILRAKKLQRQARTGNNMVKKRGPGRPRKHPLPSPPPSPPPQTSEQENHPLPERHRGSVLWEGDTVVDVIESVIQSQRRKGRKRKRWDRETEGGDEEEEEPEDEREVEEEEEERPAAREEDVMARARTEGGRGWLTQEEMHCFRSALEGKPDGQSSPERTGPTSLEQAPNPSVTSQREKRVARPPKKKFQKAGLYSDVYKTDDPRSQLLQLKKEKLEYTPGEHEYGLLPAPIHVGKYLRQKRIDFQLPYDILWLWKHDQLYKRPDVPLYKKIRSNVYVDVKPLSGYEATTCNCRAPEEHSEKGCQDDCLNRMIFAECSPSTCPCGDQCDNQRIQRHEWVQYLERFRAEGKGWGIRTKQPLRAGQFIIEYLGEVVSEQEFRSRMMEQYFSNSGHYCLNLDSGMVIDSYSMGNEARFVNHSCEPNCEMQKWSVNGVYRIGLFALKDINSGTELTYDYNFHSFNTEEQQVCKCGSEGCRGIIGGKSQRINGLPGKGGGSGGGARRLGRLKEKRKSKHSLKKREEESSDSSKFYQHLLMKPMSNRERNFVLKHRVFLLRNWEKMREKQELLKREGERERERENSGLSLYTRWGGVIRDDGNIKSDVFLTQFSALQTSRSVRTRRLAAAEENTEVTRTARLAHIFKEICDMITSYKDSSGQTLAAPLLNLPSRKRNVQYYEKVTDPLDLSTIEKQILTGHYKTVEAFDADMLKVFRNAEKYYGRKSAVGRDVCRLRKAYYGARHEAAVQIDEIVGETASEADSSDSLERDHAHHHHHHDGAGSHDKDDDVIRCICGMYKDEGLMIQCEKCMVWQHCDCMRLEADVEHYLCEQCDPRPVDREVPMVPQPSYAQSGSIYYICLLRDDLLLHQGDCVYLMRDSRRTTEGQPVRQSYRLLSHINRDKLDIFRIEKLWKNEKGERFAFGHHYFRPHETHHSPSRRFYHNELFRVPLYEIIPLEAVVGTCCVLDLYTYCKGRPKGVKEQDVYICDYRLDKSAHLFYKIHRNRYPVCTKPYAFNHFPKRLTPKRDFSPHYVPDNYKRNGGRSAWKSERPKGAATCDEEPSPSASCDRLSAGFSRGGEEEGGRGAEAEMETTQEESSAPVPQLSTSQERRTGGEEEDVEEEEEGEERGERRETDEGSRERGGGGGQEASDAPCSSSLSSSPLHPSILGRREAQRERLNKILLDLLHRAPSKNAIDVTYLLEEGSGRRLRRRTLGLSEFICRKNYERDQPELRALRTCNLSSTKMHLKVQASDIGKFKLKKKEKGDRTVADELRLHWSNVSYD</sequence>
<feature type="region of interest" description="Disordered" evidence="14">
    <location>
        <begin position="2778"/>
        <end position="2914"/>
    </location>
</feature>
<evidence type="ECO:0000256" key="12">
    <source>
        <dbReference type="ARBA" id="ARBA00023242"/>
    </source>
</evidence>
<feature type="compositionally biased region" description="Polar residues" evidence="14">
    <location>
        <begin position="1035"/>
        <end position="1060"/>
    </location>
</feature>
<evidence type="ECO:0000259" key="18">
    <source>
        <dbReference type="PROSITE" id="PS51038"/>
    </source>
</evidence>
<accession>A0ABQ8LQX6</accession>
<evidence type="ECO:0000256" key="13">
    <source>
        <dbReference type="PROSITE-ProRule" id="PRU00035"/>
    </source>
</evidence>
<feature type="compositionally biased region" description="Pro residues" evidence="14">
    <location>
        <begin position="357"/>
        <end position="368"/>
    </location>
</feature>
<dbReference type="PROSITE" id="PS01359">
    <property type="entry name" value="ZF_PHD_1"/>
    <property type="match status" value="1"/>
</dbReference>
<dbReference type="SUPFAM" id="SSF57903">
    <property type="entry name" value="FYVE/PHD zinc finger"/>
    <property type="match status" value="1"/>
</dbReference>
<dbReference type="PROSITE" id="PS50014">
    <property type="entry name" value="BROMODOMAIN_2"/>
    <property type="match status" value="1"/>
</dbReference>
<feature type="compositionally biased region" description="Pro residues" evidence="14">
    <location>
        <begin position="1014"/>
        <end position="1023"/>
    </location>
</feature>
<feature type="region of interest" description="Disordered" evidence="14">
    <location>
        <begin position="1828"/>
        <end position="1877"/>
    </location>
</feature>
<evidence type="ECO:0000256" key="3">
    <source>
        <dbReference type="ARBA" id="ARBA00022454"/>
    </source>
</evidence>
<dbReference type="InterPro" id="IPR001965">
    <property type="entry name" value="Znf_PHD"/>
</dbReference>
<feature type="compositionally biased region" description="Basic residues" evidence="14">
    <location>
        <begin position="1830"/>
        <end position="1839"/>
    </location>
</feature>
<feature type="compositionally biased region" description="Basic residues" evidence="14">
    <location>
        <begin position="991"/>
        <end position="1013"/>
    </location>
</feature>
<dbReference type="InterPro" id="IPR001025">
    <property type="entry name" value="BAH_dom"/>
</dbReference>
<feature type="compositionally biased region" description="Basic and acidic residues" evidence="14">
    <location>
        <begin position="531"/>
        <end position="548"/>
    </location>
</feature>
<feature type="compositionally biased region" description="Basic and acidic residues" evidence="14">
    <location>
        <begin position="1867"/>
        <end position="1877"/>
    </location>
</feature>
<feature type="region of interest" description="Disordered" evidence="14">
    <location>
        <begin position="806"/>
        <end position="1071"/>
    </location>
</feature>
<feature type="domain" description="SET" evidence="16">
    <location>
        <begin position="2093"/>
        <end position="2209"/>
    </location>
</feature>
<dbReference type="SUPFAM" id="SSF47370">
    <property type="entry name" value="Bromodomain"/>
    <property type="match status" value="1"/>
</dbReference>
<keyword evidence="12" id="KW-0539">Nucleus</keyword>
<dbReference type="InterPro" id="IPR003616">
    <property type="entry name" value="Post-SET_dom"/>
</dbReference>
<dbReference type="SMART" id="SM00384">
    <property type="entry name" value="AT_hook"/>
    <property type="match status" value="6"/>
</dbReference>
<feature type="compositionally biased region" description="Basic residues" evidence="14">
    <location>
        <begin position="1170"/>
        <end position="1183"/>
    </location>
</feature>
<feature type="compositionally biased region" description="Basic residues" evidence="14">
    <location>
        <begin position="680"/>
        <end position="689"/>
    </location>
</feature>
<keyword evidence="10" id="KW-0156">Chromatin regulator</keyword>
<dbReference type="Gene3D" id="2.30.30.490">
    <property type="match status" value="1"/>
</dbReference>
<gene>
    <name evidence="20" type="ORF">H4Q32_006406</name>
</gene>
<feature type="compositionally biased region" description="Basic residues" evidence="14">
    <location>
        <begin position="737"/>
        <end position="746"/>
    </location>
</feature>
<proteinExistence type="predicted"/>
<reference evidence="20 21" key="1">
    <citation type="submission" date="2022-01" db="EMBL/GenBank/DDBJ databases">
        <title>A high-quality chromosome-level genome assembly of rohu carp, Labeo rohita.</title>
        <authorList>
            <person name="Arick M.A. II"/>
            <person name="Hsu C.-Y."/>
            <person name="Magbanua Z."/>
            <person name="Pechanova O."/>
            <person name="Grover C."/>
            <person name="Miller E."/>
            <person name="Thrash A."/>
            <person name="Ezzel L."/>
            <person name="Alam S."/>
            <person name="Benzie J."/>
            <person name="Hamilton M."/>
            <person name="Karsi A."/>
            <person name="Lawrence M.L."/>
            <person name="Peterson D.G."/>
        </authorList>
    </citation>
    <scope>NUCLEOTIDE SEQUENCE [LARGE SCALE GENOMIC DNA]</scope>
    <source>
        <strain evidence="21">BAU-BD-2019</strain>
        <tissue evidence="20">Blood</tissue>
    </source>
</reference>
<feature type="domain" description="AWS" evidence="19">
    <location>
        <begin position="2039"/>
        <end position="2090"/>
    </location>
</feature>
<feature type="compositionally biased region" description="Low complexity" evidence="14">
    <location>
        <begin position="918"/>
        <end position="933"/>
    </location>
</feature>
<feature type="compositionally biased region" description="Basic and acidic residues" evidence="14">
    <location>
        <begin position="1637"/>
        <end position="1655"/>
    </location>
</feature>
<feature type="compositionally biased region" description="Polar residues" evidence="14">
    <location>
        <begin position="71"/>
        <end position="83"/>
    </location>
</feature>
<evidence type="ECO:0000259" key="15">
    <source>
        <dbReference type="PROSITE" id="PS50014"/>
    </source>
</evidence>
<feature type="region of interest" description="Disordered" evidence="14">
    <location>
        <begin position="2506"/>
        <end position="2534"/>
    </location>
</feature>
<feature type="compositionally biased region" description="Polar residues" evidence="14">
    <location>
        <begin position="136"/>
        <end position="145"/>
    </location>
</feature>
<feature type="compositionally biased region" description="Low complexity" evidence="14">
    <location>
        <begin position="2904"/>
        <end position="2914"/>
    </location>
</feature>
<feature type="compositionally biased region" description="Gly residues" evidence="14">
    <location>
        <begin position="1221"/>
        <end position="1234"/>
    </location>
</feature>
<feature type="compositionally biased region" description="Pro residues" evidence="14">
    <location>
        <begin position="877"/>
        <end position="887"/>
    </location>
</feature>
<feature type="domain" description="BAH" evidence="18">
    <location>
        <begin position="2614"/>
        <end position="2751"/>
    </location>
</feature>
<feature type="compositionally biased region" description="Polar residues" evidence="14">
    <location>
        <begin position="1715"/>
        <end position="1728"/>
    </location>
</feature>
<keyword evidence="11 13" id="KW-0103">Bromodomain</keyword>
<feature type="compositionally biased region" description="Basic residues" evidence="14">
    <location>
        <begin position="1356"/>
        <end position="1371"/>
    </location>
</feature>
<dbReference type="PANTHER" id="PTHR46147:SF1">
    <property type="entry name" value="HISTONE-LYSINE N-METHYLTRANSFERASE ASH1L"/>
    <property type="match status" value="1"/>
</dbReference>
<dbReference type="Pfam" id="PF00439">
    <property type="entry name" value="Bromodomain"/>
    <property type="match status" value="1"/>
</dbReference>
<dbReference type="Proteomes" id="UP000830375">
    <property type="component" value="Unassembled WGS sequence"/>
</dbReference>
<dbReference type="InterPro" id="IPR013083">
    <property type="entry name" value="Znf_RING/FYVE/PHD"/>
</dbReference>
<dbReference type="InterPro" id="IPR001487">
    <property type="entry name" value="Bromodomain"/>
</dbReference>
<feature type="compositionally biased region" description="Low complexity" evidence="14">
    <location>
        <begin position="1235"/>
        <end position="1244"/>
    </location>
</feature>
<feature type="domain" description="Bromo" evidence="15">
    <location>
        <begin position="2407"/>
        <end position="2477"/>
    </location>
</feature>
<dbReference type="Pfam" id="PF17907">
    <property type="entry name" value="AWS"/>
    <property type="match status" value="1"/>
</dbReference>
<evidence type="ECO:0000313" key="20">
    <source>
        <dbReference type="EMBL" id="KAI2653048.1"/>
    </source>
</evidence>
<dbReference type="InterPro" id="IPR017956">
    <property type="entry name" value="AT_hook_DNA-bd_motif"/>
</dbReference>
<feature type="compositionally biased region" description="Basic residues" evidence="14">
    <location>
        <begin position="2255"/>
        <end position="2270"/>
    </location>
</feature>
<feature type="compositionally biased region" description="Basic and acidic residues" evidence="14">
    <location>
        <begin position="496"/>
        <end position="520"/>
    </location>
</feature>
<feature type="compositionally biased region" description="Low complexity" evidence="14">
    <location>
        <begin position="153"/>
        <end position="173"/>
    </location>
</feature>
<feature type="compositionally biased region" description="Pro residues" evidence="14">
    <location>
        <begin position="10"/>
        <end position="19"/>
    </location>
</feature>
<feature type="domain" description="Post-SET" evidence="17">
    <location>
        <begin position="2217"/>
        <end position="2233"/>
    </location>
</feature>
<dbReference type="PANTHER" id="PTHR46147">
    <property type="entry name" value="HISTONE-LYSINE N-METHYLTRANSFERASE ASH1"/>
    <property type="match status" value="1"/>
</dbReference>
<keyword evidence="5" id="KW-0808">Transferase</keyword>
<dbReference type="InterPro" id="IPR046341">
    <property type="entry name" value="SET_dom_sf"/>
</dbReference>
<evidence type="ECO:0000256" key="6">
    <source>
        <dbReference type="ARBA" id="ARBA00022691"/>
    </source>
</evidence>
<comment type="caution">
    <text evidence="20">The sequence shown here is derived from an EMBL/GenBank/DDBJ whole genome shotgun (WGS) entry which is preliminary data.</text>
</comment>
<feature type="compositionally biased region" description="Basic residues" evidence="14">
    <location>
        <begin position="1738"/>
        <end position="1763"/>
    </location>
</feature>
<feature type="compositionally biased region" description="Polar residues" evidence="14">
    <location>
        <begin position="1555"/>
        <end position="1583"/>
    </location>
</feature>
<protein>
    <submittedName>
        <fullName evidence="20">Histone-lysine N-methyltransferase ASH1L</fullName>
    </submittedName>
</protein>
<dbReference type="CDD" id="cd15548">
    <property type="entry name" value="PHD_ASH1L"/>
    <property type="match status" value="1"/>
</dbReference>
<keyword evidence="8" id="KW-0863">Zinc-finger</keyword>
<feature type="region of interest" description="Disordered" evidence="14">
    <location>
        <begin position="1"/>
        <end position="293"/>
    </location>
</feature>
<evidence type="ECO:0000256" key="1">
    <source>
        <dbReference type="ARBA" id="ARBA00004123"/>
    </source>
</evidence>
<feature type="region of interest" description="Disordered" evidence="14">
    <location>
        <begin position="1214"/>
        <end position="1252"/>
    </location>
</feature>
<evidence type="ECO:0000313" key="21">
    <source>
        <dbReference type="Proteomes" id="UP000830375"/>
    </source>
</evidence>
<feature type="compositionally biased region" description="Basic and acidic residues" evidence="14">
    <location>
        <begin position="22"/>
        <end position="49"/>
    </location>
</feature>
<feature type="region of interest" description="Disordered" evidence="14">
    <location>
        <begin position="1900"/>
        <end position="1947"/>
    </location>
</feature>
<dbReference type="Gene3D" id="3.30.40.10">
    <property type="entry name" value="Zinc/RING finger domain, C3HC4 (zinc finger)"/>
    <property type="match status" value="1"/>
</dbReference>
<dbReference type="SMART" id="SM00439">
    <property type="entry name" value="BAH"/>
    <property type="match status" value="1"/>
</dbReference>
<feature type="compositionally biased region" description="Basic and acidic residues" evidence="14">
    <location>
        <begin position="2877"/>
        <end position="2891"/>
    </location>
</feature>
<dbReference type="Pfam" id="PF01426">
    <property type="entry name" value="BAH"/>
    <property type="match status" value="1"/>
</dbReference>
<evidence type="ECO:0000256" key="10">
    <source>
        <dbReference type="ARBA" id="ARBA00022853"/>
    </source>
</evidence>
<keyword evidence="6" id="KW-0949">S-adenosyl-L-methionine</keyword>
<evidence type="ECO:0000256" key="2">
    <source>
        <dbReference type="ARBA" id="ARBA00004286"/>
    </source>
</evidence>
<evidence type="ECO:0000256" key="5">
    <source>
        <dbReference type="ARBA" id="ARBA00022679"/>
    </source>
</evidence>
<dbReference type="InterPro" id="IPR001214">
    <property type="entry name" value="SET_dom"/>
</dbReference>
<keyword evidence="3" id="KW-0158">Chromosome</keyword>
<dbReference type="CDD" id="cd05525">
    <property type="entry name" value="Bromo_ASH1"/>
    <property type="match status" value="1"/>
</dbReference>
<keyword evidence="7" id="KW-0479">Metal-binding</keyword>
<dbReference type="Pfam" id="PF20826">
    <property type="entry name" value="PHD_5"/>
    <property type="match status" value="1"/>
</dbReference>
<feature type="compositionally biased region" description="Acidic residues" evidence="14">
    <location>
        <begin position="1846"/>
        <end position="1866"/>
    </location>
</feature>
<dbReference type="PROSITE" id="PS50280">
    <property type="entry name" value="SET"/>
    <property type="match status" value="1"/>
</dbReference>
<feature type="compositionally biased region" description="Polar residues" evidence="14">
    <location>
        <begin position="50"/>
        <end position="62"/>
    </location>
</feature>
<evidence type="ECO:0000256" key="8">
    <source>
        <dbReference type="ARBA" id="ARBA00022771"/>
    </source>
</evidence>
<dbReference type="InterPro" id="IPR006560">
    <property type="entry name" value="AWS_dom"/>
</dbReference>
<dbReference type="Pfam" id="PF00856">
    <property type="entry name" value="SET"/>
    <property type="match status" value="1"/>
</dbReference>
<feature type="compositionally biased region" description="Basic residues" evidence="14">
    <location>
        <begin position="1772"/>
        <end position="1784"/>
    </location>
</feature>
<evidence type="ECO:0000259" key="16">
    <source>
        <dbReference type="PROSITE" id="PS50280"/>
    </source>
</evidence>
<feature type="compositionally biased region" description="Basic and acidic residues" evidence="14">
    <location>
        <begin position="2826"/>
        <end position="2836"/>
    </location>
</feature>
<dbReference type="InterPro" id="IPR036427">
    <property type="entry name" value="Bromodomain-like_sf"/>
</dbReference>
<dbReference type="CDD" id="cd19174">
    <property type="entry name" value="SET_ASH1L"/>
    <property type="match status" value="1"/>
</dbReference>
<feature type="compositionally biased region" description="Polar residues" evidence="14">
    <location>
        <begin position="1906"/>
        <end position="1928"/>
    </location>
</feature>
<feature type="compositionally biased region" description="Low complexity" evidence="14">
    <location>
        <begin position="1495"/>
        <end position="1517"/>
    </location>
</feature>
<feature type="compositionally biased region" description="Low complexity" evidence="14">
    <location>
        <begin position="969"/>
        <end position="990"/>
    </location>
</feature>
<evidence type="ECO:0000256" key="4">
    <source>
        <dbReference type="ARBA" id="ARBA00022603"/>
    </source>
</evidence>
<dbReference type="InterPro" id="IPR043151">
    <property type="entry name" value="BAH_sf"/>
</dbReference>
<feature type="compositionally biased region" description="Pro residues" evidence="14">
    <location>
        <begin position="1785"/>
        <end position="1795"/>
    </location>
</feature>
<dbReference type="SMART" id="SM00317">
    <property type="entry name" value="SET"/>
    <property type="match status" value="1"/>
</dbReference>
<evidence type="ECO:0000259" key="17">
    <source>
        <dbReference type="PROSITE" id="PS50868"/>
    </source>
</evidence>
<dbReference type="EMBL" id="JACTAM010000019">
    <property type="protein sequence ID" value="KAI2653048.1"/>
    <property type="molecule type" value="Genomic_DNA"/>
</dbReference>
<feature type="region of interest" description="Disordered" evidence="14">
    <location>
        <begin position="2239"/>
        <end position="2276"/>
    </location>
</feature>
<feature type="region of interest" description="Disordered" evidence="14">
    <location>
        <begin position="1098"/>
        <end position="1183"/>
    </location>
</feature>
<feature type="compositionally biased region" description="Basic and acidic residues" evidence="14">
    <location>
        <begin position="1799"/>
        <end position="1809"/>
    </location>
</feature>
<feature type="compositionally biased region" description="Gly residues" evidence="14">
    <location>
        <begin position="1454"/>
        <end position="1474"/>
    </location>
</feature>
<dbReference type="PROSITE" id="PS51215">
    <property type="entry name" value="AWS"/>
    <property type="match status" value="1"/>
</dbReference>
<feature type="compositionally biased region" description="Polar residues" evidence="14">
    <location>
        <begin position="1606"/>
        <end position="1621"/>
    </location>
</feature>
<feature type="compositionally biased region" description="Polar residues" evidence="14">
    <location>
        <begin position="570"/>
        <end position="586"/>
    </location>
</feature>
<dbReference type="InterPro" id="IPR043320">
    <property type="entry name" value="Bromo_ASH1L"/>
</dbReference>
<evidence type="ECO:0000256" key="7">
    <source>
        <dbReference type="ARBA" id="ARBA00022723"/>
    </source>
</evidence>
<dbReference type="InterPro" id="IPR011011">
    <property type="entry name" value="Znf_FYVE_PHD"/>
</dbReference>
<feature type="compositionally biased region" description="Basic residues" evidence="14">
    <location>
        <begin position="1149"/>
        <end position="1161"/>
    </location>
</feature>
<comment type="subcellular location">
    <subcellularLocation>
        <location evidence="2">Chromosome</location>
    </subcellularLocation>
    <subcellularLocation>
        <location evidence="1">Nucleus</location>
    </subcellularLocation>
</comment>
<feature type="compositionally biased region" description="Low complexity" evidence="14">
    <location>
        <begin position="448"/>
        <end position="469"/>
    </location>
</feature>
<evidence type="ECO:0000256" key="9">
    <source>
        <dbReference type="ARBA" id="ARBA00022833"/>
    </source>
</evidence>
<feature type="compositionally biased region" description="Low complexity" evidence="14">
    <location>
        <begin position="901"/>
        <end position="910"/>
    </location>
</feature>
<feature type="compositionally biased region" description="Low complexity" evidence="14">
    <location>
        <begin position="819"/>
        <end position="830"/>
    </location>
</feature>
<dbReference type="PROSITE" id="PS50868">
    <property type="entry name" value="POST_SET"/>
    <property type="match status" value="1"/>
</dbReference>
<dbReference type="Gene3D" id="2.170.270.10">
    <property type="entry name" value="SET domain"/>
    <property type="match status" value="1"/>
</dbReference>
<dbReference type="SMART" id="SM00249">
    <property type="entry name" value="PHD"/>
    <property type="match status" value="1"/>
</dbReference>
<evidence type="ECO:0000256" key="14">
    <source>
        <dbReference type="SAM" id="MobiDB-lite"/>
    </source>
</evidence>
<dbReference type="SUPFAM" id="SSF82199">
    <property type="entry name" value="SET domain"/>
    <property type="match status" value="1"/>
</dbReference>
<evidence type="ECO:0000256" key="11">
    <source>
        <dbReference type="ARBA" id="ARBA00023117"/>
    </source>
</evidence>
<feature type="compositionally biased region" description="Polar residues" evidence="14">
    <location>
        <begin position="549"/>
        <end position="562"/>
    </location>
</feature>
<keyword evidence="4" id="KW-0489">Methyltransferase</keyword>
<keyword evidence="9" id="KW-0862">Zinc</keyword>
<dbReference type="PROSITE" id="PS51038">
    <property type="entry name" value="BAH"/>
    <property type="match status" value="1"/>
</dbReference>